<keyword evidence="2" id="KW-1185">Reference proteome</keyword>
<evidence type="ECO:0000313" key="1">
    <source>
        <dbReference type="EMBL" id="THG93812.1"/>
    </source>
</evidence>
<evidence type="ECO:0000313" key="2">
    <source>
        <dbReference type="Proteomes" id="UP000309038"/>
    </source>
</evidence>
<dbReference type="EMBL" id="SGPJ01000564">
    <property type="protein sequence ID" value="THG93812.1"/>
    <property type="molecule type" value="Genomic_DNA"/>
</dbReference>
<comment type="caution">
    <text evidence="1">The sequence shown here is derived from an EMBL/GenBank/DDBJ whole genome shotgun (WGS) entry which is preliminary data.</text>
</comment>
<organism evidence="1 2">
    <name type="scientific">Hermanssonia centrifuga</name>
    <dbReference type="NCBI Taxonomy" id="98765"/>
    <lineage>
        <taxon>Eukaryota</taxon>
        <taxon>Fungi</taxon>
        <taxon>Dikarya</taxon>
        <taxon>Basidiomycota</taxon>
        <taxon>Agaricomycotina</taxon>
        <taxon>Agaricomycetes</taxon>
        <taxon>Polyporales</taxon>
        <taxon>Meruliaceae</taxon>
        <taxon>Hermanssonia</taxon>
    </lineage>
</organism>
<protein>
    <submittedName>
        <fullName evidence="1">Uncharacterized protein</fullName>
    </submittedName>
</protein>
<name>A0A4V3X9D8_9APHY</name>
<gene>
    <name evidence="1" type="ORF">EW026_g7527</name>
</gene>
<accession>A0A4V3X9D8</accession>
<reference evidence="1 2" key="1">
    <citation type="submission" date="2019-02" db="EMBL/GenBank/DDBJ databases">
        <title>Genome sequencing of the rare red list fungi Phlebia centrifuga.</title>
        <authorList>
            <person name="Buettner E."/>
            <person name="Kellner H."/>
        </authorList>
    </citation>
    <scope>NUCLEOTIDE SEQUENCE [LARGE SCALE GENOMIC DNA]</scope>
    <source>
        <strain evidence="1 2">DSM 108282</strain>
    </source>
</reference>
<sequence length="252" mass="27567">MDATLLALRSAQRNGLVPSKTQQVDEALLDAWYTQMPPITPHNMTKDALTAMKRIPWNDGKYCSNLKDIVYVYIWNKEKCNPCQRLASNGSDLPCVYSNNFTCNTCIQNTIPALCDTKHKRAPHSSLTCPLTSLCPHPAASPPTPHLLNTVSSPSPLQSTSALHLSELTSPSPLPSIPPPTSSILLNPPLAILRERAASACSNATTIYNKACVADLEATISRHKAQAYEKAALKHNINLSQQQDHLDVHLRS</sequence>
<proteinExistence type="predicted"/>
<dbReference type="AlphaFoldDB" id="A0A4V3X9D8"/>
<dbReference type="Proteomes" id="UP000309038">
    <property type="component" value="Unassembled WGS sequence"/>
</dbReference>